<name>A0A8A7KAK8_9FIRM</name>
<dbReference type="Pfam" id="PF00682">
    <property type="entry name" value="HMGL-like"/>
    <property type="match status" value="1"/>
</dbReference>
<dbReference type="KEGG" id="ifn:GM661_03605"/>
<dbReference type="Pfam" id="PF22617">
    <property type="entry name" value="HCS_D2"/>
    <property type="match status" value="1"/>
</dbReference>
<dbReference type="InterPro" id="IPR000891">
    <property type="entry name" value="PYR_CT"/>
</dbReference>
<keyword evidence="1 2" id="KW-0808">Transferase</keyword>
<sequence>MQDVYFLDTTLRDGEQTAGVAFSREEKILIAKKLAGAGVDVIEAGIPVMGEEEINVLSEIKQLKLPVEILTWNRMKIKDIDCSISCGIKNLHISAPVSDLHINRKLKKDRKWVLEQIYRLVSYAVARGCKVSVGAEDASRADLFYLLSFFQQAQQAGASRLRYADTVGALDPFTVYENISKIKKEFELPVDFHGHNDLGMATANALAAYKAGAKYISCTVNGLGERAGNTALEEIVVALKYLQGCKIRFDIKKLMELSKIVEKASGRKVAAGKAIVGQRVFSHESGIHVDGLLKDEKTYEIIPPEDLGRVKEFLIGKSSGTSAIIYQHQQEGRKIDKQEAYTVLKDLRESCT</sequence>
<dbReference type="CDD" id="cd07939">
    <property type="entry name" value="DRE_TIM_NifV"/>
    <property type="match status" value="1"/>
</dbReference>
<dbReference type="PROSITE" id="PS50991">
    <property type="entry name" value="PYR_CT"/>
    <property type="match status" value="1"/>
</dbReference>
<evidence type="ECO:0000256" key="2">
    <source>
        <dbReference type="RuleBase" id="RU003523"/>
    </source>
</evidence>
<dbReference type="AlphaFoldDB" id="A0A8A7KAK8"/>
<evidence type="ECO:0000259" key="3">
    <source>
        <dbReference type="PROSITE" id="PS50991"/>
    </source>
</evidence>
<dbReference type="PROSITE" id="PS00816">
    <property type="entry name" value="AIPM_HOMOCIT_SYNTH_2"/>
    <property type="match status" value="1"/>
</dbReference>
<dbReference type="PANTHER" id="PTHR42880:SF1">
    <property type="entry name" value="ISOPROPYLMALATE_HOMOCITRATE_CITRAMALATE SYNTHASE FAMILY PROTEIN"/>
    <property type="match status" value="1"/>
</dbReference>
<dbReference type="NCBIfam" id="TIGR02660">
    <property type="entry name" value="nifV_homocitr"/>
    <property type="match status" value="1"/>
</dbReference>
<dbReference type="InterPro" id="IPR054691">
    <property type="entry name" value="LeuA/HCS_post-cat"/>
</dbReference>
<dbReference type="RefSeq" id="WP_230868777.1">
    <property type="nucleotide sequence ID" value="NZ_CP046640.1"/>
</dbReference>
<dbReference type="InterPro" id="IPR002034">
    <property type="entry name" value="AIPM/Hcit_synth_CS"/>
</dbReference>
<dbReference type="InterPro" id="IPR013785">
    <property type="entry name" value="Aldolase_TIM"/>
</dbReference>
<dbReference type="InterPro" id="IPR013477">
    <property type="entry name" value="NifV/FrbC"/>
</dbReference>
<dbReference type="SUPFAM" id="SSF51569">
    <property type="entry name" value="Aldolase"/>
    <property type="match status" value="1"/>
</dbReference>
<dbReference type="PROSITE" id="PS00815">
    <property type="entry name" value="AIPM_HOMOCIT_SYNTH_1"/>
    <property type="match status" value="1"/>
</dbReference>
<keyword evidence="5" id="KW-1185">Reference proteome</keyword>
<comment type="similarity">
    <text evidence="2">Belongs to the alpha-IPM synthase/homocitrate synthase family.</text>
</comment>
<organism evidence="4 5">
    <name type="scientific">Iocasia fonsfrigidae</name>
    <dbReference type="NCBI Taxonomy" id="2682810"/>
    <lineage>
        <taxon>Bacteria</taxon>
        <taxon>Bacillati</taxon>
        <taxon>Bacillota</taxon>
        <taxon>Clostridia</taxon>
        <taxon>Halanaerobiales</taxon>
        <taxon>Halanaerobiaceae</taxon>
        <taxon>Iocasia</taxon>
    </lineage>
</organism>
<evidence type="ECO:0000256" key="1">
    <source>
        <dbReference type="ARBA" id="ARBA00022679"/>
    </source>
</evidence>
<proteinExistence type="inferred from homology"/>
<dbReference type="Gene3D" id="1.10.238.260">
    <property type="match status" value="1"/>
</dbReference>
<accession>A0A8A7KAK8</accession>
<evidence type="ECO:0000313" key="5">
    <source>
        <dbReference type="Proteomes" id="UP000665020"/>
    </source>
</evidence>
<dbReference type="PANTHER" id="PTHR42880">
    <property type="entry name" value="HOMOCITRATE SYNTHASE"/>
    <property type="match status" value="1"/>
</dbReference>
<feature type="domain" description="Pyruvate carboxyltransferase" evidence="3">
    <location>
        <begin position="4"/>
        <end position="255"/>
    </location>
</feature>
<protein>
    <submittedName>
        <fullName evidence="4">Homocitrate synthase</fullName>
        <ecNumber evidence="4">2.3.3.14</ecNumber>
    </submittedName>
</protein>
<evidence type="ECO:0000313" key="4">
    <source>
        <dbReference type="EMBL" id="QTL97125.1"/>
    </source>
</evidence>
<dbReference type="EMBL" id="CP046640">
    <property type="protein sequence ID" value="QTL97125.1"/>
    <property type="molecule type" value="Genomic_DNA"/>
</dbReference>
<keyword evidence="4" id="KW-0012">Acyltransferase</keyword>
<reference evidence="4" key="1">
    <citation type="submission" date="2019-12" db="EMBL/GenBank/DDBJ databases">
        <authorList>
            <person name="zhang j."/>
            <person name="sun C.M."/>
        </authorList>
    </citation>
    <scope>NUCLEOTIDE SEQUENCE</scope>
    <source>
        <strain evidence="4">NS-1</strain>
    </source>
</reference>
<dbReference type="GO" id="GO:0004410">
    <property type="term" value="F:homocitrate synthase activity"/>
    <property type="evidence" value="ECO:0007669"/>
    <property type="project" value="UniProtKB-EC"/>
</dbReference>
<dbReference type="Proteomes" id="UP000665020">
    <property type="component" value="Chromosome"/>
</dbReference>
<gene>
    <name evidence="4" type="primary">nifV</name>
    <name evidence="4" type="ORF">GM661_03605</name>
</gene>
<dbReference type="GO" id="GO:0019752">
    <property type="term" value="P:carboxylic acid metabolic process"/>
    <property type="evidence" value="ECO:0007669"/>
    <property type="project" value="InterPro"/>
</dbReference>
<dbReference type="EC" id="2.3.3.14" evidence="4"/>
<dbReference type="Gene3D" id="3.20.20.70">
    <property type="entry name" value="Aldolase class I"/>
    <property type="match status" value="1"/>
</dbReference>